<feature type="transmembrane region" description="Helical" evidence="7">
    <location>
        <begin position="116"/>
        <end position="135"/>
    </location>
</feature>
<feature type="transmembrane region" description="Helical" evidence="7">
    <location>
        <begin position="204"/>
        <end position="228"/>
    </location>
</feature>
<dbReference type="InterPro" id="IPR020846">
    <property type="entry name" value="MFS_dom"/>
</dbReference>
<protein>
    <recommendedName>
        <fullName evidence="8">Major facilitator superfamily (MFS) profile domain-containing protein</fullName>
    </recommendedName>
</protein>
<dbReference type="InterPro" id="IPR050382">
    <property type="entry name" value="MFS_Na/Anion_cotransporter"/>
</dbReference>
<name>A0A2A4J4W4_HELVI</name>
<dbReference type="PANTHER" id="PTHR11662">
    <property type="entry name" value="SOLUTE CARRIER FAMILY 17"/>
    <property type="match status" value="1"/>
</dbReference>
<feature type="transmembrane region" description="Helical" evidence="7">
    <location>
        <begin position="240"/>
        <end position="260"/>
    </location>
</feature>
<evidence type="ECO:0000256" key="1">
    <source>
        <dbReference type="ARBA" id="ARBA00004141"/>
    </source>
</evidence>
<keyword evidence="6 7" id="KW-0472">Membrane</keyword>
<dbReference type="AlphaFoldDB" id="A0A2A4J4W4"/>
<dbReference type="PANTHER" id="PTHR11662:SF336">
    <property type="entry name" value="LP19554P"/>
    <property type="match status" value="1"/>
</dbReference>
<dbReference type="SUPFAM" id="SSF103473">
    <property type="entry name" value="MFS general substrate transporter"/>
    <property type="match status" value="1"/>
</dbReference>
<evidence type="ECO:0000256" key="3">
    <source>
        <dbReference type="ARBA" id="ARBA00022692"/>
    </source>
</evidence>
<evidence type="ECO:0000259" key="8">
    <source>
        <dbReference type="PROSITE" id="PS50850"/>
    </source>
</evidence>
<feature type="transmembrane region" description="Helical" evidence="7">
    <location>
        <begin position="172"/>
        <end position="192"/>
    </location>
</feature>
<accession>A0A2A4J4W4</accession>
<dbReference type="Gene3D" id="1.20.1250.20">
    <property type="entry name" value="MFS general substrate transporter like domains"/>
    <property type="match status" value="2"/>
</dbReference>
<comment type="caution">
    <text evidence="9">The sequence shown here is derived from an EMBL/GenBank/DDBJ whole genome shotgun (WGS) entry which is preliminary data.</text>
</comment>
<feature type="transmembrane region" description="Helical" evidence="7">
    <location>
        <begin position="6"/>
        <end position="27"/>
    </location>
</feature>
<gene>
    <name evidence="9" type="ORF">B5V51_7316</name>
</gene>
<keyword evidence="4" id="KW-0769">Symport</keyword>
<reference evidence="9" key="1">
    <citation type="submission" date="2017-09" db="EMBL/GenBank/DDBJ databases">
        <title>Contemporary evolution of a Lepidopteran species, Heliothis virescens, in response to modern agricultural practices.</title>
        <authorList>
            <person name="Fritz M.L."/>
            <person name="Deyonke A.M."/>
            <person name="Papanicolaou A."/>
            <person name="Micinski S."/>
            <person name="Westbrook J."/>
            <person name="Gould F."/>
        </authorList>
    </citation>
    <scope>NUCLEOTIDE SEQUENCE [LARGE SCALE GENOMIC DNA]</scope>
    <source>
        <strain evidence="9">HvINT-</strain>
        <tissue evidence="9">Whole body</tissue>
    </source>
</reference>
<dbReference type="GO" id="GO:0006820">
    <property type="term" value="P:monoatomic anion transport"/>
    <property type="evidence" value="ECO:0007669"/>
    <property type="project" value="TreeGrafter"/>
</dbReference>
<feature type="transmembrane region" description="Helical" evidence="7">
    <location>
        <begin position="70"/>
        <end position="96"/>
    </location>
</feature>
<sequence>MAHFGWPSAFYVPAVAALVWSFLWWYLVADTPQEHKTISEAERAYILGAIGDKVTKSKAMPPFKSIATSLPFLAMTVLHFGSCWGLYFILTAGPMFVKNVLGFDIKAAGVLSAFPYLARAIFSVLFGAIADFIMGKKIWSTTFIRKFFCLFSHIIPGTLLLFLVSAGCNWPISIGLLTMSMGCNGAATLTNLQNHQDLAPNYAGTLYGIANSVGSIAGFVSPMITGYFTDKGHTFENWGPIFNCGAAAYIGAAVFFIVFGTGNIQKWNYRNQPPPPATGLAAWAPWGKAATPPSPTKK</sequence>
<dbReference type="InterPro" id="IPR036259">
    <property type="entry name" value="MFS_trans_sf"/>
</dbReference>
<dbReference type="FunFam" id="1.20.1250.20:FF:000003">
    <property type="entry name" value="Solute carrier family 17 member 3"/>
    <property type="match status" value="1"/>
</dbReference>
<evidence type="ECO:0000256" key="6">
    <source>
        <dbReference type="ARBA" id="ARBA00023136"/>
    </source>
</evidence>
<organism evidence="9">
    <name type="scientific">Heliothis virescens</name>
    <name type="common">Tobacco budworm moth</name>
    <dbReference type="NCBI Taxonomy" id="7102"/>
    <lineage>
        <taxon>Eukaryota</taxon>
        <taxon>Metazoa</taxon>
        <taxon>Ecdysozoa</taxon>
        <taxon>Arthropoda</taxon>
        <taxon>Hexapoda</taxon>
        <taxon>Insecta</taxon>
        <taxon>Pterygota</taxon>
        <taxon>Neoptera</taxon>
        <taxon>Endopterygota</taxon>
        <taxon>Lepidoptera</taxon>
        <taxon>Glossata</taxon>
        <taxon>Ditrysia</taxon>
        <taxon>Noctuoidea</taxon>
        <taxon>Noctuidae</taxon>
        <taxon>Heliothinae</taxon>
        <taxon>Heliothis</taxon>
    </lineage>
</organism>
<evidence type="ECO:0000256" key="7">
    <source>
        <dbReference type="SAM" id="Phobius"/>
    </source>
</evidence>
<dbReference type="PROSITE" id="PS50850">
    <property type="entry name" value="MFS"/>
    <property type="match status" value="1"/>
</dbReference>
<evidence type="ECO:0000256" key="2">
    <source>
        <dbReference type="ARBA" id="ARBA00022448"/>
    </source>
</evidence>
<proteinExistence type="predicted"/>
<dbReference type="EMBL" id="NWSH01003232">
    <property type="protein sequence ID" value="PCG66718.1"/>
    <property type="molecule type" value="Genomic_DNA"/>
</dbReference>
<evidence type="ECO:0000256" key="5">
    <source>
        <dbReference type="ARBA" id="ARBA00022989"/>
    </source>
</evidence>
<keyword evidence="5 7" id="KW-1133">Transmembrane helix</keyword>
<dbReference type="GO" id="GO:0015293">
    <property type="term" value="F:symporter activity"/>
    <property type="evidence" value="ECO:0007669"/>
    <property type="project" value="UniProtKB-KW"/>
</dbReference>
<keyword evidence="3 7" id="KW-0812">Transmembrane</keyword>
<dbReference type="Pfam" id="PF07690">
    <property type="entry name" value="MFS_1"/>
    <property type="match status" value="1"/>
</dbReference>
<keyword evidence="2" id="KW-0813">Transport</keyword>
<dbReference type="InterPro" id="IPR011701">
    <property type="entry name" value="MFS"/>
</dbReference>
<dbReference type="GO" id="GO:0016020">
    <property type="term" value="C:membrane"/>
    <property type="evidence" value="ECO:0007669"/>
    <property type="project" value="UniProtKB-SubCell"/>
</dbReference>
<feature type="transmembrane region" description="Helical" evidence="7">
    <location>
        <begin position="147"/>
        <end position="166"/>
    </location>
</feature>
<feature type="domain" description="Major facilitator superfamily (MFS) profile" evidence="8">
    <location>
        <begin position="1"/>
        <end position="263"/>
    </location>
</feature>
<comment type="subcellular location">
    <subcellularLocation>
        <location evidence="1">Membrane</location>
        <topology evidence="1">Multi-pass membrane protein</topology>
    </subcellularLocation>
</comment>
<evidence type="ECO:0000313" key="9">
    <source>
        <dbReference type="EMBL" id="PCG66718.1"/>
    </source>
</evidence>
<dbReference type="STRING" id="7102.A0A2A4J4W4"/>
<evidence type="ECO:0000256" key="4">
    <source>
        <dbReference type="ARBA" id="ARBA00022847"/>
    </source>
</evidence>